<keyword evidence="13" id="KW-0238">DNA-binding</keyword>
<keyword evidence="7" id="KW-0132">Cell division</keyword>
<keyword evidence="8" id="KW-0013">ADP-ribosylation</keyword>
<accession>A0A6P8P8P0</accession>
<evidence type="ECO:0000256" key="10">
    <source>
        <dbReference type="ARBA" id="ARBA00022843"/>
    </source>
</evidence>
<feature type="domain" description="HTH myb-type" evidence="22">
    <location>
        <begin position="445"/>
        <end position="502"/>
    </location>
</feature>
<keyword evidence="14" id="KW-0206">Cytoskeleton</keyword>
<dbReference type="Gene3D" id="1.25.40.210">
    <property type="entry name" value="Telomere repeat-binding factor, dimerisation domain"/>
    <property type="match status" value="1"/>
</dbReference>
<dbReference type="SUPFAM" id="SSF46689">
    <property type="entry name" value="Homeodomain-like"/>
    <property type="match status" value="1"/>
</dbReference>
<evidence type="ECO:0000256" key="3">
    <source>
        <dbReference type="ARBA" id="ARBA00022454"/>
    </source>
</evidence>
<keyword evidence="3" id="KW-0158">Chromosome</keyword>
<evidence type="ECO:0000256" key="1">
    <source>
        <dbReference type="ARBA" id="ARBA00004186"/>
    </source>
</evidence>
<evidence type="ECO:0000256" key="2">
    <source>
        <dbReference type="ARBA" id="ARBA00004574"/>
    </source>
</evidence>
<dbReference type="GO" id="GO:0051301">
    <property type="term" value="P:cell division"/>
    <property type="evidence" value="ECO:0007669"/>
    <property type="project" value="UniProtKB-KW"/>
</dbReference>
<dbReference type="PROSITE" id="PS50090">
    <property type="entry name" value="MYB_LIKE"/>
    <property type="match status" value="1"/>
</dbReference>
<dbReference type="GO" id="GO:0008017">
    <property type="term" value="F:microtubule binding"/>
    <property type="evidence" value="ECO:0007669"/>
    <property type="project" value="TreeGrafter"/>
</dbReference>
<organism evidence="23 24">
    <name type="scientific">Geotrypetes seraphini</name>
    <name type="common">Gaboon caecilian</name>
    <name type="synonym">Caecilia seraphini</name>
    <dbReference type="NCBI Taxonomy" id="260995"/>
    <lineage>
        <taxon>Eukaryota</taxon>
        <taxon>Metazoa</taxon>
        <taxon>Chordata</taxon>
        <taxon>Craniata</taxon>
        <taxon>Vertebrata</taxon>
        <taxon>Euteleostomi</taxon>
        <taxon>Amphibia</taxon>
        <taxon>Gymnophiona</taxon>
        <taxon>Geotrypetes</taxon>
    </lineage>
</organism>
<reference evidence="24" key="1">
    <citation type="submission" date="2025-08" db="UniProtKB">
        <authorList>
            <consortium name="RefSeq"/>
        </authorList>
    </citation>
    <scope>IDENTIFICATION</scope>
</reference>
<evidence type="ECO:0000256" key="16">
    <source>
        <dbReference type="ARBA" id="ARBA00023306"/>
    </source>
</evidence>
<dbReference type="RefSeq" id="XP_033785622.1">
    <property type="nucleotide sequence ID" value="XM_033929731.1"/>
</dbReference>
<evidence type="ECO:0000259" key="22">
    <source>
        <dbReference type="PROSITE" id="PS51294"/>
    </source>
</evidence>
<dbReference type="GeneID" id="117353598"/>
<evidence type="ECO:0000313" key="23">
    <source>
        <dbReference type="Proteomes" id="UP000515159"/>
    </source>
</evidence>
<evidence type="ECO:0000256" key="12">
    <source>
        <dbReference type="ARBA" id="ARBA00022990"/>
    </source>
</evidence>
<protein>
    <recommendedName>
        <fullName evidence="18">Telomeric repeat-binding factor 1</fullName>
    </recommendedName>
    <alternativeName>
        <fullName evidence="19">TTAGGG repeat-binding factor 1</fullName>
    </alternativeName>
</protein>
<evidence type="ECO:0000256" key="6">
    <source>
        <dbReference type="ARBA" id="ARBA00022553"/>
    </source>
</evidence>
<keyword evidence="12" id="KW-0007">Acetylation</keyword>
<keyword evidence="4" id="KW-0963">Cytoplasm</keyword>
<evidence type="ECO:0000256" key="14">
    <source>
        <dbReference type="ARBA" id="ARBA00023212"/>
    </source>
</evidence>
<dbReference type="SMART" id="SM00717">
    <property type="entry name" value="SANT"/>
    <property type="match status" value="1"/>
</dbReference>
<dbReference type="Pfam" id="PF00249">
    <property type="entry name" value="Myb_DNA-binding"/>
    <property type="match status" value="1"/>
</dbReference>
<evidence type="ECO:0000256" key="9">
    <source>
        <dbReference type="ARBA" id="ARBA00022776"/>
    </source>
</evidence>
<evidence type="ECO:0000256" key="18">
    <source>
        <dbReference type="ARBA" id="ARBA00071706"/>
    </source>
</evidence>
<evidence type="ECO:0000256" key="19">
    <source>
        <dbReference type="ARBA" id="ARBA00083089"/>
    </source>
</evidence>
<dbReference type="GO" id="GO:0007004">
    <property type="term" value="P:telomere maintenance via telomerase"/>
    <property type="evidence" value="ECO:0007669"/>
    <property type="project" value="TreeGrafter"/>
</dbReference>
<dbReference type="Proteomes" id="UP000515159">
    <property type="component" value="Chromosome 2"/>
</dbReference>
<comment type="subcellular location">
    <subcellularLocation>
        <location evidence="2">Chromosome</location>
        <location evidence="2">Telomere</location>
    </subcellularLocation>
    <subcellularLocation>
        <location evidence="1">Cytoplasm</location>
        <location evidence="1">Cytoskeleton</location>
        <location evidence="1">Spindle</location>
    </subcellularLocation>
</comment>
<evidence type="ECO:0000259" key="21">
    <source>
        <dbReference type="PROSITE" id="PS50090"/>
    </source>
</evidence>
<dbReference type="GO" id="GO:0098505">
    <property type="term" value="F:G-rich strand telomeric DNA binding"/>
    <property type="evidence" value="ECO:0007669"/>
    <property type="project" value="TreeGrafter"/>
</dbReference>
<keyword evidence="16" id="KW-0131">Cell cycle</keyword>
<dbReference type="FunFam" id="1.25.40.210:FF:000001">
    <property type="entry name" value="Telomeric repeat-binding factor"/>
    <property type="match status" value="1"/>
</dbReference>
<keyword evidence="9" id="KW-0498">Mitosis</keyword>
<dbReference type="GO" id="GO:0042803">
    <property type="term" value="F:protein homodimerization activity"/>
    <property type="evidence" value="ECO:0007669"/>
    <property type="project" value="InterPro"/>
</dbReference>
<dbReference type="InterPro" id="IPR009057">
    <property type="entry name" value="Homeodomain-like_sf"/>
</dbReference>
<evidence type="ECO:0000256" key="11">
    <source>
        <dbReference type="ARBA" id="ARBA00022895"/>
    </source>
</evidence>
<feature type="domain" description="Myb-like" evidence="21">
    <location>
        <begin position="445"/>
        <end position="498"/>
    </location>
</feature>
<dbReference type="GO" id="GO:0003720">
    <property type="term" value="F:telomerase activity"/>
    <property type="evidence" value="ECO:0007669"/>
    <property type="project" value="TreeGrafter"/>
</dbReference>
<dbReference type="InterPro" id="IPR052450">
    <property type="entry name" value="TRBD-Containing_Protein"/>
</dbReference>
<dbReference type="CDD" id="cd11660">
    <property type="entry name" value="SANT_TRF"/>
    <property type="match status" value="1"/>
</dbReference>
<name>A0A6P8P8P0_GEOSA</name>
<dbReference type="KEGG" id="gsh:117353598"/>
<keyword evidence="11" id="KW-0779">Telomere</keyword>
<feature type="region of interest" description="Disordered" evidence="20">
    <location>
        <begin position="94"/>
        <end position="129"/>
    </location>
</feature>
<dbReference type="GO" id="GO:0008301">
    <property type="term" value="F:DNA binding, bending"/>
    <property type="evidence" value="ECO:0007669"/>
    <property type="project" value="TreeGrafter"/>
</dbReference>
<evidence type="ECO:0000256" key="4">
    <source>
        <dbReference type="ARBA" id="ARBA00022490"/>
    </source>
</evidence>
<feature type="region of interest" description="Disordered" evidence="20">
    <location>
        <begin position="1"/>
        <end position="82"/>
    </location>
</feature>
<dbReference type="InParanoid" id="A0A6P8P8P0"/>
<dbReference type="InterPro" id="IPR013867">
    <property type="entry name" value="Telomere_rpt-bd_fac_dimer_dom"/>
</dbReference>
<evidence type="ECO:0000256" key="20">
    <source>
        <dbReference type="SAM" id="MobiDB-lite"/>
    </source>
</evidence>
<dbReference type="PANTHER" id="PTHR46734:SF1">
    <property type="entry name" value="TELOMERIC REPEAT-BINDING FACTOR 1"/>
    <property type="match status" value="1"/>
</dbReference>
<dbReference type="FunFam" id="1.10.10.60:FF:000129">
    <property type="entry name" value="Telomeric repeat-binding factor 2"/>
    <property type="match status" value="1"/>
</dbReference>
<dbReference type="GO" id="GO:0071532">
    <property type="term" value="F:ankyrin repeat binding"/>
    <property type="evidence" value="ECO:0007669"/>
    <property type="project" value="TreeGrafter"/>
</dbReference>
<dbReference type="GO" id="GO:0008156">
    <property type="term" value="P:negative regulation of DNA replication"/>
    <property type="evidence" value="ECO:0007669"/>
    <property type="project" value="TreeGrafter"/>
</dbReference>
<feature type="compositionally biased region" description="Acidic residues" evidence="20">
    <location>
        <begin position="25"/>
        <end position="40"/>
    </location>
</feature>
<evidence type="ECO:0000313" key="24">
    <source>
        <dbReference type="RefSeq" id="XP_033785622.1"/>
    </source>
</evidence>
<dbReference type="AlphaFoldDB" id="A0A6P8P8P0"/>
<keyword evidence="10" id="KW-0832">Ubl conjugation</keyword>
<dbReference type="GO" id="GO:0005654">
    <property type="term" value="C:nucleoplasm"/>
    <property type="evidence" value="ECO:0007669"/>
    <property type="project" value="UniProtKB-ARBA"/>
</dbReference>
<dbReference type="Pfam" id="PF08558">
    <property type="entry name" value="TRF"/>
    <property type="match status" value="1"/>
</dbReference>
<dbReference type="InterPro" id="IPR001005">
    <property type="entry name" value="SANT/Myb"/>
</dbReference>
<dbReference type="GO" id="GO:0003691">
    <property type="term" value="F:double-stranded telomeric DNA binding"/>
    <property type="evidence" value="ECO:0007669"/>
    <property type="project" value="TreeGrafter"/>
</dbReference>
<gene>
    <name evidence="24" type="primary">TERF1</name>
</gene>
<evidence type="ECO:0000256" key="13">
    <source>
        <dbReference type="ARBA" id="ARBA00023125"/>
    </source>
</evidence>
<dbReference type="Gene3D" id="1.10.10.60">
    <property type="entry name" value="Homeodomain-like"/>
    <property type="match status" value="1"/>
</dbReference>
<sequence length="509" mass="58198">MEMPDKETFIETSNSQESANTETLAEPEDSATEGPAEEPYDSTTERLPERTYDLAAEGLPEGPHYSANETSPINKPGNPISPELAKEKHLLTLYDSGPEESPDNGPRDFKNKEPPDSATTEEASNSEWREIPAASCSSCSLSASLSSEAVEVASGWVLDFMVSCLCQYFKEGQMTEFARSRDSTEAFIHGLTRLNQHQRKKVYMCQFLARIAEGKNLDVQFEKDEKITPLESALLIWTLLKKLQGEADSQYEEIQLLIQVQAIAVCMEKGYFKQATEVLERQCAEVNFNKSLRMKMAVIINGKDPYHPFLQIFSYNRMMNKIKSYVGVFLNESPSDFLMTAAMKVVQTKRKSARISEAWENDSDINFNPMESENNGISVANEKCSPKKKRNINHHHRSQKQLFSLTKDVPWNPEQCSTIKKSTDRRNTCWEHFKNKKNETPCNQNGSRKKQIWLWEEDRKLKEGVKKFGVGNWSRILAHYDFKNRTSVMLKDRWRTMKKLNMVSSDSEG</sequence>
<keyword evidence="15" id="KW-0539">Nucleus</keyword>
<dbReference type="CTD" id="7013"/>
<keyword evidence="6" id="KW-0597">Phosphoprotein</keyword>
<feature type="compositionally biased region" description="Basic and acidic residues" evidence="20">
    <location>
        <begin position="43"/>
        <end position="52"/>
    </location>
</feature>
<comment type="function">
    <text evidence="17">Binds the telomeric double-stranded 5'-TTAGGG-3' repeat and negatively regulates telomere length. Involved in the regulation of the mitotic spindle. Component of the shelterin complex (telosome) that is involved in the regulation of telomere length and protection. Shelterin associates with arrays of double-stranded 5'-TTAGGG-3' repeats added by telomerase and protects chromosome ends; without its protective activity, telomeres are no longer hidden from the DNA damage surveillance and chromosome ends are inappropriately processed by DNA repair pathways.</text>
</comment>
<dbReference type="InterPro" id="IPR036507">
    <property type="entry name" value="Telomere_rpt-bd_fac_dimer_sf"/>
</dbReference>
<dbReference type="PROSITE" id="PS51294">
    <property type="entry name" value="HTH_MYB"/>
    <property type="match status" value="1"/>
</dbReference>
<dbReference type="InterPro" id="IPR017930">
    <property type="entry name" value="Myb_dom"/>
</dbReference>
<evidence type="ECO:0000256" key="17">
    <source>
        <dbReference type="ARBA" id="ARBA00055936"/>
    </source>
</evidence>
<evidence type="ECO:0000256" key="7">
    <source>
        <dbReference type="ARBA" id="ARBA00022618"/>
    </source>
</evidence>
<keyword evidence="23" id="KW-1185">Reference proteome</keyword>
<dbReference type="GO" id="GO:0005819">
    <property type="term" value="C:spindle"/>
    <property type="evidence" value="ECO:0007669"/>
    <property type="project" value="UniProtKB-SubCell"/>
</dbReference>
<feature type="compositionally biased region" description="Basic and acidic residues" evidence="20">
    <location>
        <begin position="105"/>
        <end position="115"/>
    </location>
</feature>
<dbReference type="PANTHER" id="PTHR46734">
    <property type="entry name" value="TELOMERIC REPEAT-BINDING FACTOR 1 TERF1"/>
    <property type="match status" value="1"/>
</dbReference>
<feature type="compositionally biased region" description="Polar residues" evidence="20">
    <location>
        <begin position="10"/>
        <end position="23"/>
    </location>
</feature>
<dbReference type="FunCoup" id="A0A6P8P8P0">
    <property type="interactions" value="3242"/>
</dbReference>
<evidence type="ECO:0000256" key="15">
    <source>
        <dbReference type="ARBA" id="ARBA00023242"/>
    </source>
</evidence>
<proteinExistence type="predicted"/>
<dbReference type="OrthoDB" id="608866at2759"/>
<feature type="compositionally biased region" description="Polar residues" evidence="20">
    <location>
        <begin position="117"/>
        <end position="126"/>
    </location>
</feature>
<keyword evidence="5" id="KW-1017">Isopeptide bond</keyword>
<dbReference type="SUPFAM" id="SSF63600">
    <property type="entry name" value="Telomeric repeat binding factor (TRF) dimerisation domain"/>
    <property type="match status" value="1"/>
</dbReference>
<evidence type="ECO:0000256" key="5">
    <source>
        <dbReference type="ARBA" id="ARBA00022499"/>
    </source>
</evidence>
<evidence type="ECO:0000256" key="8">
    <source>
        <dbReference type="ARBA" id="ARBA00022765"/>
    </source>
</evidence>
<dbReference type="GO" id="GO:0000783">
    <property type="term" value="C:nuclear telomere cap complex"/>
    <property type="evidence" value="ECO:0007669"/>
    <property type="project" value="TreeGrafter"/>
</dbReference>
<dbReference type="GO" id="GO:1905839">
    <property type="term" value="P:negative regulation of telomeric D-loop disassembly"/>
    <property type="evidence" value="ECO:0007669"/>
    <property type="project" value="TreeGrafter"/>
</dbReference>